<dbReference type="AlphaFoldDB" id="A0A0B6YD87"/>
<accession>A0A0B6YD87</accession>
<gene>
    <name evidence="1" type="primary">ORF22051</name>
</gene>
<reference evidence="1" key="1">
    <citation type="submission" date="2014-12" db="EMBL/GenBank/DDBJ databases">
        <title>Insight into the proteome of Arion vulgaris.</title>
        <authorList>
            <person name="Aradska J."/>
            <person name="Bulat T."/>
            <person name="Smidak R."/>
            <person name="Sarate P."/>
            <person name="Gangsoo J."/>
            <person name="Sialana F."/>
            <person name="Bilban M."/>
            <person name="Lubec G."/>
        </authorList>
    </citation>
    <scope>NUCLEOTIDE SEQUENCE</scope>
    <source>
        <tissue evidence="1">Skin</tissue>
    </source>
</reference>
<protein>
    <submittedName>
        <fullName evidence="1">Uncharacterized protein</fullName>
    </submittedName>
</protein>
<proteinExistence type="predicted"/>
<dbReference type="EMBL" id="HACG01007279">
    <property type="protein sequence ID" value="CEK54144.1"/>
    <property type="molecule type" value="Transcribed_RNA"/>
</dbReference>
<sequence>MWCSDSLQKTTIKNRCKNIALKTDGDSTLNVYLSVWIEGLHKLNMSHFNINFLT</sequence>
<organism evidence="1">
    <name type="scientific">Arion vulgaris</name>
    <dbReference type="NCBI Taxonomy" id="1028688"/>
    <lineage>
        <taxon>Eukaryota</taxon>
        <taxon>Metazoa</taxon>
        <taxon>Spiralia</taxon>
        <taxon>Lophotrochozoa</taxon>
        <taxon>Mollusca</taxon>
        <taxon>Gastropoda</taxon>
        <taxon>Heterobranchia</taxon>
        <taxon>Euthyneura</taxon>
        <taxon>Panpulmonata</taxon>
        <taxon>Eupulmonata</taxon>
        <taxon>Stylommatophora</taxon>
        <taxon>Helicina</taxon>
        <taxon>Arionoidea</taxon>
        <taxon>Arionidae</taxon>
        <taxon>Arion</taxon>
    </lineage>
</organism>
<evidence type="ECO:0000313" key="1">
    <source>
        <dbReference type="EMBL" id="CEK54144.1"/>
    </source>
</evidence>
<name>A0A0B6YD87_9EUPU</name>